<sequence>MRKYIFIILLLTFTLPATSYSKEGESEIIYGIGIIREPIKLNLEPLLSEEYQSLSSQTIDLVSFTLSKVALVTGSANSRNFPNFYGIIGYYAGSIDLEQNVSFTSGDDSYLLQNIQFKSIGYYIEASIVTLGININNYNLQVKNTNTAVTNIINILELEYFMGVNFGYFLSTEYFIPYMGYTFNKSDFIERKKMVTGLTIIF</sequence>
<accession>A0A2A4T8S5</accession>
<reference evidence="2" key="1">
    <citation type="submission" date="2017-08" db="EMBL/GenBank/DDBJ databases">
        <title>A dynamic microbial community with high functional redundancy inhabits the cold, oxic subseafloor aquifer.</title>
        <authorList>
            <person name="Tully B.J."/>
            <person name="Wheat C.G."/>
            <person name="Glazer B.T."/>
            <person name="Huber J.A."/>
        </authorList>
    </citation>
    <scope>NUCLEOTIDE SEQUENCE [LARGE SCALE GENOMIC DNA]</scope>
</reference>
<dbReference type="EMBL" id="NVSR01000010">
    <property type="protein sequence ID" value="PCI29764.1"/>
    <property type="molecule type" value="Genomic_DNA"/>
</dbReference>
<organism evidence="1 2">
    <name type="scientific">SAR324 cluster bacterium</name>
    <dbReference type="NCBI Taxonomy" id="2024889"/>
    <lineage>
        <taxon>Bacteria</taxon>
        <taxon>Deltaproteobacteria</taxon>
        <taxon>SAR324 cluster</taxon>
    </lineage>
</organism>
<proteinExistence type="predicted"/>
<dbReference type="AlphaFoldDB" id="A0A2A4T8S5"/>
<evidence type="ECO:0000313" key="2">
    <source>
        <dbReference type="Proteomes" id="UP000218113"/>
    </source>
</evidence>
<gene>
    <name evidence="1" type="ORF">COB67_03190</name>
</gene>
<dbReference type="Proteomes" id="UP000218113">
    <property type="component" value="Unassembled WGS sequence"/>
</dbReference>
<name>A0A2A4T8S5_9DELT</name>
<comment type="caution">
    <text evidence="1">The sequence shown here is derived from an EMBL/GenBank/DDBJ whole genome shotgun (WGS) entry which is preliminary data.</text>
</comment>
<protein>
    <submittedName>
        <fullName evidence="1">Uncharacterized protein</fullName>
    </submittedName>
</protein>
<evidence type="ECO:0000313" key="1">
    <source>
        <dbReference type="EMBL" id="PCI29764.1"/>
    </source>
</evidence>